<evidence type="ECO:0000313" key="1">
    <source>
        <dbReference type="EMBL" id="ELR73103.1"/>
    </source>
</evidence>
<dbReference type="EMBL" id="AMZN01000009">
    <property type="protein sequence ID" value="ELR73103.1"/>
    <property type="molecule type" value="Genomic_DNA"/>
</dbReference>
<keyword evidence="2" id="KW-1185">Reference proteome</keyword>
<evidence type="ECO:0000313" key="2">
    <source>
        <dbReference type="Proteomes" id="UP000011135"/>
    </source>
</evidence>
<comment type="caution">
    <text evidence="1">The sequence shown here is derived from an EMBL/GenBank/DDBJ whole genome shotgun (WGS) entry which is preliminary data.</text>
</comment>
<accession>L8JY55</accession>
<organism evidence="1 2">
    <name type="scientific">Fulvivirga imtechensis AK7</name>
    <dbReference type="NCBI Taxonomy" id="1237149"/>
    <lineage>
        <taxon>Bacteria</taxon>
        <taxon>Pseudomonadati</taxon>
        <taxon>Bacteroidota</taxon>
        <taxon>Cytophagia</taxon>
        <taxon>Cytophagales</taxon>
        <taxon>Fulvivirgaceae</taxon>
        <taxon>Fulvivirga</taxon>
    </lineage>
</organism>
<dbReference type="Proteomes" id="UP000011135">
    <property type="component" value="Unassembled WGS sequence"/>
</dbReference>
<reference evidence="1 2" key="1">
    <citation type="submission" date="2012-12" db="EMBL/GenBank/DDBJ databases">
        <title>Genome assembly of Fulvivirga imtechensis AK7.</title>
        <authorList>
            <person name="Nupur N."/>
            <person name="Khatri I."/>
            <person name="Kumar R."/>
            <person name="Subramanian S."/>
            <person name="Pinnaka A."/>
        </authorList>
    </citation>
    <scope>NUCLEOTIDE SEQUENCE [LARGE SCALE GENOMIC DNA]</scope>
    <source>
        <strain evidence="1 2">AK7</strain>
    </source>
</reference>
<dbReference type="AlphaFoldDB" id="L8JY55"/>
<protein>
    <submittedName>
        <fullName evidence="1">Uncharacterized protein</fullName>
    </submittedName>
</protein>
<name>L8JY55_9BACT</name>
<proteinExistence type="predicted"/>
<sequence>MFNNKTGEIYDMFSRVIKKGRWSNVNTPITFLLVTVSIRENV</sequence>
<gene>
    <name evidence="1" type="ORF">C900_05738</name>
</gene>
<dbReference type="STRING" id="1237149.C900_05738"/>